<evidence type="ECO:0000256" key="4">
    <source>
        <dbReference type="ARBA" id="ARBA00022643"/>
    </source>
</evidence>
<keyword evidence="4" id="KW-0288">FMN</keyword>
<reference evidence="9" key="2">
    <citation type="submission" date="2013-12" db="EMBL/GenBank/DDBJ databases">
        <title>Evolution of pathogenesis and genome organization in the Tremellales.</title>
        <authorList>
            <person name="Cuomo C."/>
            <person name="Litvintseva A."/>
            <person name="Heitman J."/>
            <person name="Chen Y."/>
            <person name="Sun S."/>
            <person name="Springer D."/>
            <person name="Dromer F."/>
            <person name="Young S."/>
            <person name="Zeng Q."/>
            <person name="Chapman S."/>
            <person name="Gujja S."/>
            <person name="Saif S."/>
            <person name="Birren B."/>
        </authorList>
    </citation>
    <scope>NUCLEOTIDE SEQUENCE [LARGE SCALE GENOMIC DNA]</scope>
    <source>
        <strain evidence="9">BCC8398</strain>
    </source>
</reference>
<dbReference type="GO" id="GO:0000166">
    <property type="term" value="F:nucleotide binding"/>
    <property type="evidence" value="ECO:0007669"/>
    <property type="project" value="UniProtKB-KW"/>
</dbReference>
<dbReference type="FunFam" id="3.20.20.70:FF:000154">
    <property type="entry name" value="Probable nitronate monooxygenase"/>
    <property type="match status" value="1"/>
</dbReference>
<dbReference type="SUPFAM" id="SSF51412">
    <property type="entry name" value="Inosine monophosphate dehydrogenase (IMPDH)"/>
    <property type="match status" value="1"/>
</dbReference>
<dbReference type="CDD" id="cd04730">
    <property type="entry name" value="NPD_like"/>
    <property type="match status" value="1"/>
</dbReference>
<keyword evidence="9" id="KW-1185">Reference proteome</keyword>
<comment type="similarity">
    <text evidence="2">Belongs to the nitronate monooxygenase family. NMO class I subfamily.</text>
</comment>
<protein>
    <submittedName>
        <fullName evidence="8">Uncharacterized protein</fullName>
    </submittedName>
</protein>
<dbReference type="Gene3D" id="3.20.20.70">
    <property type="entry name" value="Aldolase class I"/>
    <property type="match status" value="1"/>
</dbReference>
<evidence type="ECO:0000256" key="7">
    <source>
        <dbReference type="ARBA" id="ARBA00023033"/>
    </source>
</evidence>
<comment type="cofactor">
    <cofactor evidence="1">
        <name>FMN</name>
        <dbReference type="ChEBI" id="CHEBI:58210"/>
    </cofactor>
</comment>
<proteinExistence type="inferred from homology"/>
<dbReference type="STRING" id="1296120.A0A1B9GR85"/>
<evidence type="ECO:0000256" key="2">
    <source>
        <dbReference type="ARBA" id="ARBA00009881"/>
    </source>
</evidence>
<dbReference type="Pfam" id="PF03060">
    <property type="entry name" value="NMO"/>
    <property type="match status" value="1"/>
</dbReference>
<dbReference type="AlphaFoldDB" id="A0A1B9GR85"/>
<dbReference type="OrthoDB" id="412383at2759"/>
<evidence type="ECO:0000313" key="9">
    <source>
        <dbReference type="Proteomes" id="UP000092666"/>
    </source>
</evidence>
<dbReference type="PANTHER" id="PTHR42747:SF3">
    <property type="entry name" value="NITRONATE MONOOXYGENASE-RELATED"/>
    <property type="match status" value="1"/>
</dbReference>
<dbReference type="EMBL" id="KI669504">
    <property type="protein sequence ID" value="OCF33541.1"/>
    <property type="molecule type" value="Genomic_DNA"/>
</dbReference>
<evidence type="ECO:0000256" key="1">
    <source>
        <dbReference type="ARBA" id="ARBA00001917"/>
    </source>
</evidence>
<sequence length="351" mass="36448">MAGVSTPRLAAAVSNAGGLGSIGVGASAPEAARNSIEEVKKLTDRPFNVNVFVHEREENDESKGRAWIEALRPTFSRFGADPPTHLREIYNSFADDKEMLQVLLDTEPAVVSFHFGLPAAKVIDALKSRGIVLFASVTSLAEAQAVEQTAVDVVVAQGYEAGGHRGIFDPTGPDDQLSTTVLTRLLVSRCSKPVIAAGGIMDGAGINSVLALGAIAAQLGTAFVCCDESSADAAYRQAMLPSDTAAAAAAAAAQHTVMTSAISGRPARCLSNAFTALGQTLTSSSRDNADVPVTPGYPYTYDIGKALHAAAKAKGENGFGAQWAGQGAPLARKMPAAELMKKLEEEMGSQM</sequence>
<reference evidence="8 9" key="1">
    <citation type="submission" date="2013-07" db="EMBL/GenBank/DDBJ databases">
        <title>The Genome Sequence of Cryptococcus heveanensis BCC8398.</title>
        <authorList>
            <consortium name="The Broad Institute Genome Sequencing Platform"/>
            <person name="Cuomo C."/>
            <person name="Litvintseva A."/>
            <person name="Chen Y."/>
            <person name="Heitman J."/>
            <person name="Sun S."/>
            <person name="Springer D."/>
            <person name="Dromer F."/>
            <person name="Young S.K."/>
            <person name="Zeng Q."/>
            <person name="Gargeya S."/>
            <person name="Fitzgerald M."/>
            <person name="Abouelleil A."/>
            <person name="Alvarado L."/>
            <person name="Berlin A.M."/>
            <person name="Chapman S.B."/>
            <person name="Dewar J."/>
            <person name="Goldberg J."/>
            <person name="Griggs A."/>
            <person name="Gujja S."/>
            <person name="Hansen M."/>
            <person name="Howarth C."/>
            <person name="Imamovic A."/>
            <person name="Larimer J."/>
            <person name="McCowan C."/>
            <person name="Murphy C."/>
            <person name="Pearson M."/>
            <person name="Priest M."/>
            <person name="Roberts A."/>
            <person name="Saif S."/>
            <person name="Shea T."/>
            <person name="Sykes S."/>
            <person name="Wortman J."/>
            <person name="Nusbaum C."/>
            <person name="Birren B."/>
        </authorList>
    </citation>
    <scope>NUCLEOTIDE SEQUENCE [LARGE SCALE GENOMIC DNA]</scope>
    <source>
        <strain evidence="8 9">BCC8398</strain>
    </source>
</reference>
<keyword evidence="3" id="KW-0285">Flavoprotein</keyword>
<keyword evidence="6" id="KW-0560">Oxidoreductase</keyword>
<organism evidence="8 9">
    <name type="scientific">Kwoniella heveanensis BCC8398</name>
    <dbReference type="NCBI Taxonomy" id="1296120"/>
    <lineage>
        <taxon>Eukaryota</taxon>
        <taxon>Fungi</taxon>
        <taxon>Dikarya</taxon>
        <taxon>Basidiomycota</taxon>
        <taxon>Agaricomycotina</taxon>
        <taxon>Tremellomycetes</taxon>
        <taxon>Tremellales</taxon>
        <taxon>Cryptococcaceae</taxon>
        <taxon>Kwoniella</taxon>
    </lineage>
</organism>
<dbReference type="PANTHER" id="PTHR42747">
    <property type="entry name" value="NITRONATE MONOOXYGENASE-RELATED"/>
    <property type="match status" value="1"/>
</dbReference>
<dbReference type="Proteomes" id="UP000092666">
    <property type="component" value="Unassembled WGS sequence"/>
</dbReference>
<evidence type="ECO:0000256" key="3">
    <source>
        <dbReference type="ARBA" id="ARBA00022630"/>
    </source>
</evidence>
<dbReference type="InterPro" id="IPR004136">
    <property type="entry name" value="NMO"/>
</dbReference>
<evidence type="ECO:0000256" key="6">
    <source>
        <dbReference type="ARBA" id="ARBA00023002"/>
    </source>
</evidence>
<dbReference type="GO" id="GO:0018580">
    <property type="term" value="F:nitronate monooxygenase activity"/>
    <property type="evidence" value="ECO:0007669"/>
    <property type="project" value="InterPro"/>
</dbReference>
<name>A0A1B9GR85_9TREE</name>
<evidence type="ECO:0000313" key="8">
    <source>
        <dbReference type="EMBL" id="OCF33541.1"/>
    </source>
</evidence>
<dbReference type="InterPro" id="IPR013785">
    <property type="entry name" value="Aldolase_TIM"/>
</dbReference>
<gene>
    <name evidence="8" type="ORF">I316_04613</name>
</gene>
<accession>A0A1B9GR85</accession>
<evidence type="ECO:0000256" key="5">
    <source>
        <dbReference type="ARBA" id="ARBA00022741"/>
    </source>
</evidence>
<keyword evidence="5" id="KW-0547">Nucleotide-binding</keyword>
<keyword evidence="7" id="KW-0503">Monooxygenase</keyword>